<dbReference type="GO" id="GO:0004417">
    <property type="term" value="F:hydroxyethylthiazole kinase activity"/>
    <property type="evidence" value="ECO:0007669"/>
    <property type="project" value="UniProtKB-UniRule"/>
</dbReference>
<evidence type="ECO:0000256" key="2">
    <source>
        <dbReference type="ARBA" id="ARBA00001946"/>
    </source>
</evidence>
<protein>
    <recommendedName>
        <fullName evidence="11">Hydroxyethylthiazole kinase</fullName>
        <ecNumber evidence="11">2.7.1.50</ecNumber>
    </recommendedName>
    <alternativeName>
        <fullName evidence="11">4-methyl-5-beta-hydroxyethylthiazole kinase</fullName>
        <shortName evidence="11">TH kinase</shortName>
        <shortName evidence="11">Thz kinase</shortName>
    </alternativeName>
</protein>
<keyword evidence="10 11" id="KW-0784">Thiamine biosynthesis</keyword>
<dbReference type="GO" id="GO:0000287">
    <property type="term" value="F:magnesium ion binding"/>
    <property type="evidence" value="ECO:0007669"/>
    <property type="project" value="UniProtKB-UniRule"/>
</dbReference>
<dbReference type="InterPro" id="IPR029056">
    <property type="entry name" value="Ribokinase-like"/>
</dbReference>
<dbReference type="CDD" id="cd01170">
    <property type="entry name" value="THZ_kinase"/>
    <property type="match status" value="1"/>
</dbReference>
<gene>
    <name evidence="11" type="primary">thiM</name>
    <name evidence="12" type="ORF">A6K76_06245</name>
</gene>
<name>A0A1C0YZV9_9BACL</name>
<feature type="binding site" evidence="11">
    <location>
        <position position="159"/>
    </location>
    <ligand>
        <name>ATP</name>
        <dbReference type="ChEBI" id="CHEBI:30616"/>
    </ligand>
</feature>
<dbReference type="EC" id="2.7.1.50" evidence="11"/>
<dbReference type="GO" id="GO:0005524">
    <property type="term" value="F:ATP binding"/>
    <property type="evidence" value="ECO:0007669"/>
    <property type="project" value="UniProtKB-UniRule"/>
</dbReference>
<comment type="cofactor">
    <cofactor evidence="2 11">
        <name>Mg(2+)</name>
        <dbReference type="ChEBI" id="CHEBI:18420"/>
    </cofactor>
</comment>
<evidence type="ECO:0000313" key="13">
    <source>
        <dbReference type="Proteomes" id="UP000093482"/>
    </source>
</evidence>
<evidence type="ECO:0000313" key="12">
    <source>
        <dbReference type="EMBL" id="OCS92675.1"/>
    </source>
</evidence>
<dbReference type="PRINTS" id="PR01099">
    <property type="entry name" value="HYETHTZKNASE"/>
</dbReference>
<evidence type="ECO:0000256" key="10">
    <source>
        <dbReference type="ARBA" id="ARBA00022977"/>
    </source>
</evidence>
<dbReference type="GO" id="GO:0009228">
    <property type="term" value="P:thiamine biosynthetic process"/>
    <property type="evidence" value="ECO:0007669"/>
    <property type="project" value="UniProtKB-KW"/>
</dbReference>
<evidence type="ECO:0000256" key="1">
    <source>
        <dbReference type="ARBA" id="ARBA00001771"/>
    </source>
</evidence>
<dbReference type="NCBIfam" id="TIGR00694">
    <property type="entry name" value="thiM"/>
    <property type="match status" value="1"/>
</dbReference>
<comment type="function">
    <text evidence="11">Catalyzes the phosphorylation of the hydroxyl group of 4-methyl-5-beta-hydroxyethylthiazole (THZ).</text>
</comment>
<reference evidence="12 13" key="1">
    <citation type="submission" date="2016-07" db="EMBL/GenBank/DDBJ databases">
        <title>Caryophanon latum genome sequencing.</title>
        <authorList>
            <person name="Verma A."/>
            <person name="Pal Y."/>
            <person name="Krishnamurthi S."/>
        </authorList>
    </citation>
    <scope>NUCLEOTIDE SEQUENCE [LARGE SCALE GENOMIC DNA]</scope>
    <source>
        <strain evidence="12 13">DSM 14151</strain>
    </source>
</reference>
<dbReference type="RefSeq" id="WP_066462267.1">
    <property type="nucleotide sequence ID" value="NZ_MATO01000014.1"/>
</dbReference>
<comment type="caution">
    <text evidence="12">The sequence shown here is derived from an EMBL/GenBank/DDBJ whole genome shotgun (WGS) entry which is preliminary data.</text>
</comment>
<organism evidence="12 13">
    <name type="scientific">Caryophanon latum</name>
    <dbReference type="NCBI Taxonomy" id="33977"/>
    <lineage>
        <taxon>Bacteria</taxon>
        <taxon>Bacillati</taxon>
        <taxon>Bacillota</taxon>
        <taxon>Bacilli</taxon>
        <taxon>Bacillales</taxon>
        <taxon>Caryophanaceae</taxon>
        <taxon>Caryophanon</taxon>
    </lineage>
</organism>
<comment type="catalytic activity">
    <reaction evidence="1 11">
        <text>5-(2-hydroxyethyl)-4-methylthiazole + ATP = 4-methyl-5-(2-phosphooxyethyl)-thiazole + ADP + H(+)</text>
        <dbReference type="Rhea" id="RHEA:24212"/>
        <dbReference type="ChEBI" id="CHEBI:15378"/>
        <dbReference type="ChEBI" id="CHEBI:17957"/>
        <dbReference type="ChEBI" id="CHEBI:30616"/>
        <dbReference type="ChEBI" id="CHEBI:58296"/>
        <dbReference type="ChEBI" id="CHEBI:456216"/>
        <dbReference type="EC" id="2.7.1.50"/>
    </reaction>
</comment>
<dbReference type="SUPFAM" id="SSF53613">
    <property type="entry name" value="Ribokinase-like"/>
    <property type="match status" value="1"/>
</dbReference>
<keyword evidence="4 11" id="KW-0808">Transferase</keyword>
<evidence type="ECO:0000256" key="11">
    <source>
        <dbReference type="HAMAP-Rule" id="MF_00228"/>
    </source>
</evidence>
<evidence type="ECO:0000256" key="3">
    <source>
        <dbReference type="ARBA" id="ARBA00004868"/>
    </source>
</evidence>
<dbReference type="NCBIfam" id="NF006830">
    <property type="entry name" value="PRK09355.1"/>
    <property type="match status" value="1"/>
</dbReference>
<evidence type="ECO:0000256" key="9">
    <source>
        <dbReference type="ARBA" id="ARBA00022842"/>
    </source>
</evidence>
<dbReference type="OrthoDB" id="9778146at2"/>
<accession>A0A1C0YZV9</accession>
<evidence type="ECO:0000256" key="5">
    <source>
        <dbReference type="ARBA" id="ARBA00022723"/>
    </source>
</evidence>
<feature type="binding site" evidence="11">
    <location>
        <position position="38"/>
    </location>
    <ligand>
        <name>substrate</name>
    </ligand>
</feature>
<keyword evidence="5 11" id="KW-0479">Metal-binding</keyword>
<dbReference type="PIRSF" id="PIRSF000513">
    <property type="entry name" value="Thz_kinase"/>
    <property type="match status" value="1"/>
</dbReference>
<keyword evidence="13" id="KW-1185">Reference proteome</keyword>
<dbReference type="GO" id="GO:0009229">
    <property type="term" value="P:thiamine diphosphate biosynthetic process"/>
    <property type="evidence" value="ECO:0007669"/>
    <property type="project" value="UniProtKB-UniRule"/>
</dbReference>
<dbReference type="Proteomes" id="UP000093482">
    <property type="component" value="Unassembled WGS sequence"/>
</dbReference>
<evidence type="ECO:0000256" key="7">
    <source>
        <dbReference type="ARBA" id="ARBA00022777"/>
    </source>
</evidence>
<keyword evidence="8 11" id="KW-0067">ATP-binding</keyword>
<dbReference type="Gene3D" id="3.40.1190.20">
    <property type="match status" value="1"/>
</dbReference>
<evidence type="ECO:0000256" key="8">
    <source>
        <dbReference type="ARBA" id="ARBA00022840"/>
    </source>
</evidence>
<evidence type="ECO:0000256" key="4">
    <source>
        <dbReference type="ARBA" id="ARBA00022679"/>
    </source>
</evidence>
<feature type="binding site" evidence="11">
    <location>
        <position position="186"/>
    </location>
    <ligand>
        <name>substrate</name>
    </ligand>
</feature>
<comment type="pathway">
    <text evidence="3 11">Cofactor biosynthesis; thiamine diphosphate biosynthesis; 4-methyl-5-(2-phosphoethyl)-thiazole from 5-(2-hydroxyethyl)-4-methylthiazole: step 1/1.</text>
</comment>
<dbReference type="UniPathway" id="UPA00060">
    <property type="reaction ID" value="UER00139"/>
</dbReference>
<proteinExistence type="inferred from homology"/>
<keyword evidence="6 11" id="KW-0547">Nucleotide-binding</keyword>
<feature type="binding site" evidence="11">
    <location>
        <position position="113"/>
    </location>
    <ligand>
        <name>ATP</name>
        <dbReference type="ChEBI" id="CHEBI:30616"/>
    </ligand>
</feature>
<dbReference type="EMBL" id="MATO01000014">
    <property type="protein sequence ID" value="OCS92675.1"/>
    <property type="molecule type" value="Genomic_DNA"/>
</dbReference>
<dbReference type="AlphaFoldDB" id="A0A1C0YZV9"/>
<sequence length="246" mass="25143">MTLAHIAAKQPLVHCMTNTVVTNFTANGLLAIGASPIMADAMEEAAHITSIADALLINIGTIQAHTVEAMHAAMKSAKAHHKPVVLDPVGAGASRYRIETVRALLTHGVTLIRGNAGELAAIAGVTWSAKGVDGGDGEADVAHIAKTVAKAHRCIVVITGEEDVVTDGETVIHVAGGNAQVTRITGSGCLLSAIVAALLASCDGTLEQIAALLAQYKEAAVNANGFAGTYAVTFLDALQQLSEVDV</sequence>
<evidence type="ECO:0000256" key="6">
    <source>
        <dbReference type="ARBA" id="ARBA00022741"/>
    </source>
</evidence>
<keyword evidence="9 11" id="KW-0460">Magnesium</keyword>
<dbReference type="InterPro" id="IPR000417">
    <property type="entry name" value="Hyethyz_kinase"/>
</dbReference>
<dbReference type="HAMAP" id="MF_00228">
    <property type="entry name" value="Thz_kinase"/>
    <property type="match status" value="1"/>
</dbReference>
<keyword evidence="7 11" id="KW-0418">Kinase</keyword>
<dbReference type="Pfam" id="PF02110">
    <property type="entry name" value="HK"/>
    <property type="match status" value="1"/>
</dbReference>
<comment type="similarity">
    <text evidence="11">Belongs to the Thz kinase family.</text>
</comment>